<organism evidence="1 2">
    <name type="scientific">Pteropus alecto</name>
    <name type="common">Black flying fox</name>
    <dbReference type="NCBI Taxonomy" id="9402"/>
    <lineage>
        <taxon>Eukaryota</taxon>
        <taxon>Metazoa</taxon>
        <taxon>Chordata</taxon>
        <taxon>Craniata</taxon>
        <taxon>Vertebrata</taxon>
        <taxon>Euteleostomi</taxon>
        <taxon>Mammalia</taxon>
        <taxon>Eutheria</taxon>
        <taxon>Laurasiatheria</taxon>
        <taxon>Chiroptera</taxon>
        <taxon>Yinpterochiroptera</taxon>
        <taxon>Pteropodoidea</taxon>
        <taxon>Pteropodidae</taxon>
        <taxon>Pteropodinae</taxon>
        <taxon>Pteropus</taxon>
    </lineage>
</organism>
<dbReference type="STRING" id="9402.L5KWA3"/>
<reference evidence="2" key="1">
    <citation type="journal article" date="2013" name="Science">
        <title>Comparative analysis of bat genomes provides insight into the evolution of flight and immunity.</title>
        <authorList>
            <person name="Zhang G."/>
            <person name="Cowled C."/>
            <person name="Shi Z."/>
            <person name="Huang Z."/>
            <person name="Bishop-Lilly K.A."/>
            <person name="Fang X."/>
            <person name="Wynne J.W."/>
            <person name="Xiong Z."/>
            <person name="Baker M.L."/>
            <person name="Zhao W."/>
            <person name="Tachedjian M."/>
            <person name="Zhu Y."/>
            <person name="Zhou P."/>
            <person name="Jiang X."/>
            <person name="Ng J."/>
            <person name="Yang L."/>
            <person name="Wu L."/>
            <person name="Xiao J."/>
            <person name="Feng Y."/>
            <person name="Chen Y."/>
            <person name="Sun X."/>
            <person name="Zhang Y."/>
            <person name="Marsh G.A."/>
            <person name="Crameri G."/>
            <person name="Broder C.C."/>
            <person name="Frey K.G."/>
            <person name="Wang L.F."/>
            <person name="Wang J."/>
        </authorList>
    </citation>
    <scope>NUCLEOTIDE SEQUENCE [LARGE SCALE GENOMIC DNA]</scope>
</reference>
<dbReference type="Proteomes" id="UP000010552">
    <property type="component" value="Unassembled WGS sequence"/>
</dbReference>
<dbReference type="InParanoid" id="L5KWA3"/>
<gene>
    <name evidence="1" type="ORF">PAL_GLEAN10008610</name>
</gene>
<dbReference type="AlphaFoldDB" id="L5KWA3"/>
<name>L5KWA3_PTEAL</name>
<evidence type="ECO:0000313" key="1">
    <source>
        <dbReference type="EMBL" id="ELK15739.1"/>
    </source>
</evidence>
<protein>
    <submittedName>
        <fullName evidence="1">Epsin-2</fullName>
    </submittedName>
</protein>
<proteinExistence type="predicted"/>
<accession>L5KWA3</accession>
<sequence>MAGAATGSSAQQRPGCTQSLRGLAACAYMLLVAVVFQPLDLGMDVILTLATVPPALSPGAATASAPVNPFQVNQPQPLTLNQLRGSPVLGTSTSFGPGPSVEPVAMASMTSTASHPVLGPSSSSLTPLGPTPMNMVGIPPSAAQATGTTNPFLL</sequence>
<evidence type="ECO:0000313" key="2">
    <source>
        <dbReference type="Proteomes" id="UP000010552"/>
    </source>
</evidence>
<dbReference type="EMBL" id="KB030531">
    <property type="protein sequence ID" value="ELK15739.1"/>
    <property type="molecule type" value="Genomic_DNA"/>
</dbReference>
<keyword evidence="2" id="KW-1185">Reference proteome</keyword>